<evidence type="ECO:0000313" key="3">
    <source>
        <dbReference type="Proteomes" id="UP001335100"/>
    </source>
</evidence>
<dbReference type="InterPro" id="IPR037053">
    <property type="entry name" value="Phage_tail_collar_dom_sf"/>
</dbReference>
<sequence>MSDPFIGEIRLFGGKFAPNGFAFCDGKVLPIAQNVGLWSVLSSNYGSGTPSGTFALPNLCGRMPVGSDVGTGNNNYPPGSSGGVEQVTLSAGNIPAHNHLVNAYNGAATGASPSTVSAAGVRTPYPLLANSTNTDHGPVNIYGTGLEDPSVLNEDALQPAGSDLPVPAAFSVRNPYLAINFIICTSGQVLARAN</sequence>
<name>A0ABU7HTI5_9PSED</name>
<organism evidence="2 3">
    <name type="scientific">Pseudomonas ulcerans</name>
    <dbReference type="NCBI Taxonomy" id="3115852"/>
    <lineage>
        <taxon>Bacteria</taxon>
        <taxon>Pseudomonadati</taxon>
        <taxon>Pseudomonadota</taxon>
        <taxon>Gammaproteobacteria</taxon>
        <taxon>Pseudomonadales</taxon>
        <taxon>Pseudomonadaceae</taxon>
        <taxon>Pseudomonas</taxon>
    </lineage>
</organism>
<dbReference type="EMBL" id="JAZDQJ010000018">
    <property type="protein sequence ID" value="MEE1934852.1"/>
    <property type="molecule type" value="Genomic_DNA"/>
</dbReference>
<dbReference type="Gene3D" id="3.90.1340.10">
    <property type="entry name" value="Phage tail collar domain"/>
    <property type="match status" value="1"/>
</dbReference>
<dbReference type="RefSeq" id="WP_330075608.1">
    <property type="nucleotide sequence ID" value="NZ_JAZDQJ010000018.1"/>
</dbReference>
<proteinExistence type="predicted"/>
<gene>
    <name evidence="2" type="ORF">V0R50_16605</name>
</gene>
<dbReference type="Proteomes" id="UP001335100">
    <property type="component" value="Unassembled WGS sequence"/>
</dbReference>
<protein>
    <submittedName>
        <fullName evidence="2">Tail fiber protein</fullName>
    </submittedName>
</protein>
<keyword evidence="3" id="KW-1185">Reference proteome</keyword>
<dbReference type="Pfam" id="PF07484">
    <property type="entry name" value="Collar"/>
    <property type="match status" value="1"/>
</dbReference>
<comment type="caution">
    <text evidence="2">The sequence shown here is derived from an EMBL/GenBank/DDBJ whole genome shotgun (WGS) entry which is preliminary data.</text>
</comment>
<evidence type="ECO:0000259" key="1">
    <source>
        <dbReference type="Pfam" id="PF07484"/>
    </source>
</evidence>
<dbReference type="InterPro" id="IPR011083">
    <property type="entry name" value="Phage_tail_collar_dom"/>
</dbReference>
<accession>A0ABU7HTI5</accession>
<reference evidence="2 3" key="1">
    <citation type="submission" date="2024-01" db="EMBL/GenBank/DDBJ databases">
        <title>Unpublished Manusciprt.</title>
        <authorList>
            <person name="Duman M."/>
            <person name="Valdes E.G."/>
            <person name="Ajmi N."/>
            <person name="Altun S."/>
            <person name="Saticioglu I.B."/>
        </authorList>
    </citation>
    <scope>NUCLEOTIDE SEQUENCE [LARGE SCALE GENOMIC DNA]</scope>
    <source>
        <strain evidence="2 3">148P</strain>
    </source>
</reference>
<feature type="domain" description="Phage tail collar" evidence="1">
    <location>
        <begin position="7"/>
        <end position="64"/>
    </location>
</feature>
<evidence type="ECO:0000313" key="2">
    <source>
        <dbReference type="EMBL" id="MEE1934852.1"/>
    </source>
</evidence>
<dbReference type="SUPFAM" id="SSF88874">
    <property type="entry name" value="Receptor-binding domain of short tail fibre protein gp12"/>
    <property type="match status" value="1"/>
</dbReference>